<proteinExistence type="predicted"/>
<evidence type="ECO:0000313" key="1">
    <source>
        <dbReference type="EMBL" id="KAA5532799.1"/>
    </source>
</evidence>
<keyword evidence="2" id="KW-1185">Reference proteome</keyword>
<dbReference type="EMBL" id="VWSG01000011">
    <property type="protein sequence ID" value="KAA5532799.1"/>
    <property type="molecule type" value="Genomic_DNA"/>
</dbReference>
<accession>A0A5M6CI81</accession>
<reference evidence="1 2" key="1">
    <citation type="submission" date="2019-09" db="EMBL/GenBank/DDBJ databases">
        <title>Genome sequence and assembly of Flavobacterium sp.</title>
        <authorList>
            <person name="Chhetri G."/>
        </authorList>
    </citation>
    <scope>NUCLEOTIDE SEQUENCE [LARGE SCALE GENOMIC DNA]</scope>
    <source>
        <strain evidence="1 2">SNL9</strain>
    </source>
</reference>
<evidence type="ECO:0000313" key="2">
    <source>
        <dbReference type="Proteomes" id="UP000325141"/>
    </source>
</evidence>
<dbReference type="RefSeq" id="WP_150014015.1">
    <property type="nucleotide sequence ID" value="NZ_VWSG01000011.1"/>
</dbReference>
<organism evidence="1 2">
    <name type="scientific">Paenimyroides baculatum</name>
    <dbReference type="NCBI Taxonomy" id="2608000"/>
    <lineage>
        <taxon>Bacteria</taxon>
        <taxon>Pseudomonadati</taxon>
        <taxon>Bacteroidota</taxon>
        <taxon>Flavobacteriia</taxon>
        <taxon>Flavobacteriales</taxon>
        <taxon>Flavobacteriaceae</taxon>
        <taxon>Paenimyroides</taxon>
    </lineage>
</organism>
<dbReference type="Proteomes" id="UP000325141">
    <property type="component" value="Unassembled WGS sequence"/>
</dbReference>
<gene>
    <name evidence="1" type="ORF">F0460_13215</name>
</gene>
<comment type="caution">
    <text evidence="1">The sequence shown here is derived from an EMBL/GenBank/DDBJ whole genome shotgun (WGS) entry which is preliminary data.</text>
</comment>
<dbReference type="AlphaFoldDB" id="A0A5M6CI81"/>
<name>A0A5M6CI81_9FLAO</name>
<protein>
    <submittedName>
        <fullName evidence="1">Uncharacterized protein</fullName>
    </submittedName>
</protein>
<sequence>MYGYEIKIKEFIKNNFEPSTPENANMKMKTSQLLFFLWNTFPVDCISDYELVLILEELGYKETMYVVENSTKRKAENRKYIEIQKGLELGWCLKSPFDLRTETIEDLSEEEE</sequence>